<dbReference type="HOGENOM" id="CLU_441785_0_0_1"/>
<feature type="compositionally biased region" description="Polar residues" evidence="1">
    <location>
        <begin position="66"/>
        <end position="77"/>
    </location>
</feature>
<dbReference type="InParanoid" id="B5Y5T4"/>
<sequence>MGRFRYHEEDDGANDGEEDQFRTEQSRTIGSSKSWRSNPEWEFVAQGVSEQGALVSRDIDQRTARVESTSNSANMENNPFGPSESNHNPLFSNTRPTFIVLPQSQSIAEGDGSEWCDDYSNNQDPTLWRRTYPGSVWIPTWVRTILLAMVVQLALFGSSRYGPPAPPLPNTIADDSTITDTEPTTWNDYVSLHGFQLWQSTRALFFDTPLHLAGWGWMHIHTELRDLYQDYRGTSRWNSRPRPCSLRISSDINLWKAFESSMVGQPLAVQILTERVQTWNRDSPLLFFATGGIGEGKQTALIHLARHVLMPHCFNAVEHSSEAQSEAVLLLLDGQDFLVDHEALRETLQAKLATRILRHVKKMQEGSIILLKNVEHMEPSLLSWLLHELGETGYNDLQTSTWQLRKHCRQSVIMFTSTEIGRMAITQSIRTHGTSEIYSQASLVLDVGHELMRHLGGRALEWPAIVPFFPLTQKDLSAILDARVRHHSTTYADTQWRTFSLTSSLKTALLEPSSQVEYVAWKGRQGSDPDATTMSFTFSSTGAQVLGEGGPVWIKIQAQLNRCVFSRPLKKRSDQDVVMDYDARIQRGMVQQCEYDGACTELCRFPIHTPSLSTYGFGN</sequence>
<reference evidence="3" key="2">
    <citation type="submission" date="2008-08" db="EMBL/GenBank/DDBJ databases">
        <authorList>
            <consortium name="Diatom Consortium"/>
            <person name="Grigoriev I."/>
            <person name="Grimwood J."/>
            <person name="Kuo A."/>
            <person name="Otillar R.P."/>
            <person name="Salamov A."/>
            <person name="Detter J.C."/>
            <person name="Lindquist E."/>
            <person name="Shapiro H."/>
            <person name="Lucas S."/>
            <person name="Glavina del Rio T."/>
            <person name="Pitluck S."/>
            <person name="Rokhsar D."/>
            <person name="Bowler C."/>
        </authorList>
    </citation>
    <scope>GENOME REANNOTATION</scope>
    <source>
        <strain evidence="3">CCAP 1055/1</strain>
    </source>
</reference>
<dbReference type="EMBL" id="CP001142">
    <property type="protein sequence ID" value="ACI65991.1"/>
    <property type="molecule type" value="Genomic_DNA"/>
</dbReference>
<feature type="region of interest" description="Disordered" evidence="1">
    <location>
        <begin position="1"/>
        <end position="36"/>
    </location>
</feature>
<name>B5Y5T4_PHATC</name>
<feature type="compositionally biased region" description="Acidic residues" evidence="1">
    <location>
        <begin position="9"/>
        <end position="18"/>
    </location>
</feature>
<feature type="compositionally biased region" description="Polar residues" evidence="1">
    <location>
        <begin position="26"/>
        <end position="36"/>
    </location>
</feature>
<evidence type="ECO:0000313" key="3">
    <source>
        <dbReference type="Proteomes" id="UP000000759"/>
    </source>
</evidence>
<evidence type="ECO:0000313" key="2">
    <source>
        <dbReference type="EMBL" id="ACI65991.1"/>
    </source>
</evidence>
<dbReference type="AlphaFoldDB" id="B5Y5T4"/>
<keyword evidence="3" id="KW-1185">Reference proteome</keyword>
<proteinExistence type="predicted"/>
<organism evidence="2 3">
    <name type="scientific">Phaeodactylum tricornutum (strain CCAP 1055/1)</name>
    <dbReference type="NCBI Taxonomy" id="556484"/>
    <lineage>
        <taxon>Eukaryota</taxon>
        <taxon>Sar</taxon>
        <taxon>Stramenopiles</taxon>
        <taxon>Ochrophyta</taxon>
        <taxon>Bacillariophyta</taxon>
        <taxon>Bacillariophyceae</taxon>
        <taxon>Bacillariophycidae</taxon>
        <taxon>Naviculales</taxon>
        <taxon>Phaeodactylaceae</taxon>
        <taxon>Phaeodactylum</taxon>
    </lineage>
</organism>
<accession>B5Y5T4</accession>
<dbReference type="InterPro" id="IPR027417">
    <property type="entry name" value="P-loop_NTPase"/>
</dbReference>
<evidence type="ECO:0000256" key="1">
    <source>
        <dbReference type="SAM" id="MobiDB-lite"/>
    </source>
</evidence>
<feature type="region of interest" description="Disordered" evidence="1">
    <location>
        <begin position="64"/>
        <end position="86"/>
    </location>
</feature>
<dbReference type="SUPFAM" id="SSF52540">
    <property type="entry name" value="P-loop containing nucleoside triphosphate hydrolases"/>
    <property type="match status" value="1"/>
</dbReference>
<protein>
    <submittedName>
        <fullName evidence="2">Uncharacterized protein</fullName>
    </submittedName>
</protein>
<dbReference type="OrthoDB" id="56838at2759"/>
<gene>
    <name evidence="2" type="ORF">PHATR_44235</name>
</gene>
<dbReference type="PaxDb" id="2850-Phatr44235"/>
<reference evidence="2 3" key="1">
    <citation type="journal article" date="2008" name="Nature">
        <title>The Phaeodactylum genome reveals the evolutionary history of diatom genomes.</title>
        <authorList>
            <person name="Bowler C."/>
            <person name="Allen A.E."/>
            <person name="Badger J.H."/>
            <person name="Grimwood J."/>
            <person name="Jabbari K."/>
            <person name="Kuo A."/>
            <person name="Maheswari U."/>
            <person name="Martens C."/>
            <person name="Maumus F."/>
            <person name="Otillar R.P."/>
            <person name="Rayko E."/>
            <person name="Salamov A."/>
            <person name="Vandepoele K."/>
            <person name="Beszteri B."/>
            <person name="Gruber A."/>
            <person name="Heijde M."/>
            <person name="Katinka M."/>
            <person name="Mock T."/>
            <person name="Valentin K."/>
            <person name="Verret F."/>
            <person name="Berges J.A."/>
            <person name="Brownlee C."/>
            <person name="Cadoret J.P."/>
            <person name="Chiovitti A."/>
            <person name="Choi C.J."/>
            <person name="Coesel S."/>
            <person name="De Martino A."/>
            <person name="Detter J.C."/>
            <person name="Durkin C."/>
            <person name="Falciatore A."/>
            <person name="Fournet J."/>
            <person name="Haruta M."/>
            <person name="Huysman M.J."/>
            <person name="Jenkins B.D."/>
            <person name="Jiroutova K."/>
            <person name="Jorgensen R.E."/>
            <person name="Joubert Y."/>
            <person name="Kaplan A."/>
            <person name="Kroger N."/>
            <person name="Kroth P.G."/>
            <person name="La Roche J."/>
            <person name="Lindquist E."/>
            <person name="Lommer M."/>
            <person name="Martin-Jezequel V."/>
            <person name="Lopez P.J."/>
            <person name="Lucas S."/>
            <person name="Mangogna M."/>
            <person name="McGinnis K."/>
            <person name="Medlin L.K."/>
            <person name="Montsant A."/>
            <person name="Oudot-Le Secq M.P."/>
            <person name="Napoli C."/>
            <person name="Obornik M."/>
            <person name="Parker M.S."/>
            <person name="Petit J.L."/>
            <person name="Porcel B.M."/>
            <person name="Poulsen N."/>
            <person name="Robison M."/>
            <person name="Rychlewski L."/>
            <person name="Rynearson T.A."/>
            <person name="Schmutz J."/>
            <person name="Shapiro H."/>
            <person name="Siaut M."/>
            <person name="Stanley M."/>
            <person name="Sussman M.R."/>
            <person name="Taylor A.R."/>
            <person name="Vardi A."/>
            <person name="von Dassow P."/>
            <person name="Vyverman W."/>
            <person name="Willis A."/>
            <person name="Wyrwicz L.S."/>
            <person name="Rokhsar D.S."/>
            <person name="Weissenbach J."/>
            <person name="Armbrust E.V."/>
            <person name="Green B.R."/>
            <person name="Van de Peer Y."/>
            <person name="Grigoriev I.V."/>
        </authorList>
    </citation>
    <scope>NUCLEOTIDE SEQUENCE [LARGE SCALE GENOMIC DNA]</scope>
    <source>
        <strain evidence="2 3">CCAP 1055/1</strain>
    </source>
</reference>
<dbReference type="eggNOG" id="ENOG502T1Y0">
    <property type="taxonomic scope" value="Eukaryota"/>
</dbReference>
<dbReference type="Gene3D" id="3.40.50.300">
    <property type="entry name" value="P-loop containing nucleotide triphosphate hydrolases"/>
    <property type="match status" value="1"/>
</dbReference>
<dbReference type="GeneID" id="7204066"/>
<dbReference type="KEGG" id="pti:PHATR_44235"/>
<dbReference type="RefSeq" id="XP_002186521.1">
    <property type="nucleotide sequence ID" value="XM_002186485.1"/>
</dbReference>
<dbReference type="Proteomes" id="UP000000759">
    <property type="component" value="Chromosome 3"/>
</dbReference>